<feature type="compositionally biased region" description="Polar residues" evidence="1">
    <location>
        <begin position="89"/>
        <end position="108"/>
    </location>
</feature>
<reference evidence="2 3" key="1">
    <citation type="submission" date="2019-01" db="EMBL/GenBank/DDBJ databases">
        <title>Draft genome sequences of three monokaryotic isolates of the white-rot basidiomycete fungus Dichomitus squalens.</title>
        <authorList>
            <consortium name="DOE Joint Genome Institute"/>
            <person name="Lopez S.C."/>
            <person name="Andreopoulos B."/>
            <person name="Pangilinan J."/>
            <person name="Lipzen A."/>
            <person name="Riley R."/>
            <person name="Ahrendt S."/>
            <person name="Ng V."/>
            <person name="Barry K."/>
            <person name="Daum C."/>
            <person name="Grigoriev I.V."/>
            <person name="Hilden K.S."/>
            <person name="Makela M.R."/>
            <person name="de Vries R.P."/>
        </authorList>
    </citation>
    <scope>NUCLEOTIDE SEQUENCE [LARGE SCALE GENOMIC DNA]</scope>
    <source>
        <strain evidence="2 3">CBS 464.89</strain>
    </source>
</reference>
<dbReference type="Proteomes" id="UP000292082">
    <property type="component" value="Unassembled WGS sequence"/>
</dbReference>
<evidence type="ECO:0000313" key="3">
    <source>
        <dbReference type="Proteomes" id="UP000292082"/>
    </source>
</evidence>
<gene>
    <name evidence="2" type="ORF">BD310DRAFT_82608</name>
</gene>
<evidence type="ECO:0000256" key="1">
    <source>
        <dbReference type="SAM" id="MobiDB-lite"/>
    </source>
</evidence>
<dbReference type="EMBL" id="ML145192">
    <property type="protein sequence ID" value="TBU54289.1"/>
    <property type="molecule type" value="Genomic_DNA"/>
</dbReference>
<name>A0A4Q9PJK7_9APHY</name>
<dbReference type="AlphaFoldDB" id="A0A4Q9PJK7"/>
<proteinExistence type="predicted"/>
<sequence>MTTKLPCSMAQRYPIRSTIACHIVMMTTMRTLNSPSRPSKRIGPGKHSIGYALGLDIFKSYSLIHSVLKNPFSSWAISHRSMGQTVSMATSTGLSDSASPGTAANSTTPRHHPSRSTIGTDGPFALVQMRRPWTNASSNGTPTRKCPATETDRH</sequence>
<evidence type="ECO:0000313" key="2">
    <source>
        <dbReference type="EMBL" id="TBU54289.1"/>
    </source>
</evidence>
<organism evidence="2 3">
    <name type="scientific">Dichomitus squalens</name>
    <dbReference type="NCBI Taxonomy" id="114155"/>
    <lineage>
        <taxon>Eukaryota</taxon>
        <taxon>Fungi</taxon>
        <taxon>Dikarya</taxon>
        <taxon>Basidiomycota</taxon>
        <taxon>Agaricomycotina</taxon>
        <taxon>Agaricomycetes</taxon>
        <taxon>Polyporales</taxon>
        <taxon>Polyporaceae</taxon>
        <taxon>Dichomitus</taxon>
    </lineage>
</organism>
<feature type="region of interest" description="Disordered" evidence="1">
    <location>
        <begin position="89"/>
        <end position="154"/>
    </location>
</feature>
<accession>A0A4Q9PJK7</accession>
<keyword evidence="3" id="KW-1185">Reference proteome</keyword>
<protein>
    <submittedName>
        <fullName evidence="2">Uncharacterized protein</fullName>
    </submittedName>
</protein>